<proteinExistence type="predicted"/>
<gene>
    <name evidence="1" type="ORF">Dfulv_26485</name>
</gene>
<organism evidence="1 2">
    <name type="scientific">Dactylosporangium fulvum</name>
    <dbReference type="NCBI Taxonomy" id="53359"/>
    <lineage>
        <taxon>Bacteria</taxon>
        <taxon>Bacillati</taxon>
        <taxon>Actinomycetota</taxon>
        <taxon>Actinomycetes</taxon>
        <taxon>Micromonosporales</taxon>
        <taxon>Micromonosporaceae</taxon>
        <taxon>Dactylosporangium</taxon>
    </lineage>
</organism>
<sequence>MLVEVRGKVPGRSRDDIPVALLELAEERIAVAALIERAVEEQIRLMEADRVRCRAMLDRQYLSADEIRAQAAGGVIRLPAGEPAAPDVASEVAKARRAFERGVFAVFAGGRQVERLDEVVTLRIGEPVLFLRLTPLVGG</sequence>
<accession>A0ABY5VN88</accession>
<name>A0ABY5VN88_9ACTN</name>
<dbReference type="Proteomes" id="UP001059617">
    <property type="component" value="Chromosome"/>
</dbReference>
<keyword evidence="2" id="KW-1185">Reference proteome</keyword>
<protein>
    <submittedName>
        <fullName evidence="1">Uncharacterized protein</fullName>
    </submittedName>
</protein>
<evidence type="ECO:0000313" key="1">
    <source>
        <dbReference type="EMBL" id="UWP78720.1"/>
    </source>
</evidence>
<reference evidence="1" key="2">
    <citation type="submission" date="2022-09" db="EMBL/GenBank/DDBJ databases">
        <title>Biosynthetic gene clusters of Dactylosporangioum fulvum.</title>
        <authorList>
            <person name="Caradec T."/>
        </authorList>
    </citation>
    <scope>NUCLEOTIDE SEQUENCE</scope>
    <source>
        <strain evidence="1">NRRL B-16292</strain>
    </source>
</reference>
<evidence type="ECO:0000313" key="2">
    <source>
        <dbReference type="Proteomes" id="UP001059617"/>
    </source>
</evidence>
<reference evidence="1" key="1">
    <citation type="submission" date="2021-04" db="EMBL/GenBank/DDBJ databases">
        <authorList>
            <person name="Hartkoorn R.C."/>
            <person name="Beaudoing E."/>
            <person name="Hot D."/>
        </authorList>
    </citation>
    <scope>NUCLEOTIDE SEQUENCE</scope>
    <source>
        <strain evidence="1">NRRL B-16292</strain>
    </source>
</reference>
<dbReference type="EMBL" id="CP073720">
    <property type="protein sequence ID" value="UWP78720.1"/>
    <property type="molecule type" value="Genomic_DNA"/>
</dbReference>
<dbReference type="RefSeq" id="WP_259856083.1">
    <property type="nucleotide sequence ID" value="NZ_BAAAST010000068.1"/>
</dbReference>